<feature type="compositionally biased region" description="Basic residues" evidence="1">
    <location>
        <begin position="542"/>
        <end position="557"/>
    </location>
</feature>
<sequence length="557" mass="61848">MDAAGLLKRQGWRGYGHALSHTGNGLKRPLLVSKKVDVLGLGVNKHTAVSDQWWMRAFDQGLKDLGTGKKGVLGNIREKGMVHGGLYGRFVKGEGVPGTFGAQDEEKKEVGNKRKRNDFEDTRELKKARKLEKKAKRLEKKAKNSGTFVKSPFEEDIDRQAKEFVLEAVKRGLLPTERDSKPWSRSSASVSSTYGEATVLKLFADAGLGTEKAPAQVKLDKYGRAKLKRKLKRAAKEYLRSRLPSEERELKEEDEAGRGKDRKLQRRIQEAHEAGKTTSMIASDESKALEMELKQNQSMTRDAQADGDLAGDSAHDSANGADETRLETRNKKSKNVPGLGKVDRYPTTAEKRVKRSQALAGDTAPALDVPQMKGVGSIVDTAGNEDVAEHATVRDPLSVIDANGNVRYRCSEGEAVPLDPSIWEGIVVKSLPRPVRKARREWMVQKREARKRDTASKKSRGERKAEARQVLATKILAESRKAKSDGRKDTAAIVDGVADVPLVRMETTEGPFSKREGALGRRVARKVLEAEKSKEETERRAARERKRKNTEKKTKKS</sequence>
<comment type="caution">
    <text evidence="2">The sequence shown here is derived from an EMBL/GenBank/DDBJ whole genome shotgun (WGS) entry which is preliminary data.</text>
</comment>
<feature type="compositionally biased region" description="Basic and acidic residues" evidence="1">
    <location>
        <begin position="238"/>
        <end position="259"/>
    </location>
</feature>
<feature type="region of interest" description="Disordered" evidence="1">
    <location>
        <begin position="444"/>
        <end position="467"/>
    </location>
</feature>
<evidence type="ECO:0000313" key="2">
    <source>
        <dbReference type="EMBL" id="CAK3733158.1"/>
    </source>
</evidence>
<gene>
    <name evidence="2" type="ORF">LECACI_7A000004</name>
</gene>
<protein>
    <submittedName>
        <fullName evidence="2">Uncharacterized protein</fullName>
    </submittedName>
</protein>
<evidence type="ECO:0000313" key="3">
    <source>
        <dbReference type="Proteomes" id="UP001296104"/>
    </source>
</evidence>
<organism evidence="2 3">
    <name type="scientific">Lecanosticta acicola</name>
    <dbReference type="NCBI Taxonomy" id="111012"/>
    <lineage>
        <taxon>Eukaryota</taxon>
        <taxon>Fungi</taxon>
        <taxon>Dikarya</taxon>
        <taxon>Ascomycota</taxon>
        <taxon>Pezizomycotina</taxon>
        <taxon>Dothideomycetes</taxon>
        <taxon>Dothideomycetidae</taxon>
        <taxon>Mycosphaerellales</taxon>
        <taxon>Mycosphaerellaceae</taxon>
        <taxon>Lecanosticta</taxon>
    </lineage>
</organism>
<feature type="compositionally biased region" description="Basic and acidic residues" evidence="1">
    <location>
        <begin position="530"/>
        <end position="541"/>
    </location>
</feature>
<accession>A0AAI8W095</accession>
<feature type="compositionally biased region" description="Basic and acidic residues" evidence="1">
    <location>
        <begin position="104"/>
        <end position="124"/>
    </location>
</feature>
<proteinExistence type="predicted"/>
<feature type="region of interest" description="Disordered" evidence="1">
    <location>
        <begin position="98"/>
        <end position="124"/>
    </location>
</feature>
<feature type="region of interest" description="Disordered" evidence="1">
    <location>
        <begin position="238"/>
        <end position="343"/>
    </location>
</feature>
<reference evidence="2" key="1">
    <citation type="submission" date="2023-11" db="EMBL/GenBank/DDBJ databases">
        <authorList>
            <person name="Alioto T."/>
            <person name="Alioto T."/>
            <person name="Gomez Garrido J."/>
        </authorList>
    </citation>
    <scope>NUCLEOTIDE SEQUENCE</scope>
</reference>
<feature type="region of interest" description="Disordered" evidence="1">
    <location>
        <begin position="530"/>
        <end position="557"/>
    </location>
</feature>
<dbReference type="EMBL" id="CAVMBE010000001">
    <property type="protein sequence ID" value="CAK3733158.1"/>
    <property type="molecule type" value="Genomic_DNA"/>
</dbReference>
<feature type="compositionally biased region" description="Basic and acidic residues" evidence="1">
    <location>
        <begin position="444"/>
        <end position="456"/>
    </location>
</feature>
<evidence type="ECO:0000256" key="1">
    <source>
        <dbReference type="SAM" id="MobiDB-lite"/>
    </source>
</evidence>
<dbReference type="Proteomes" id="UP001296104">
    <property type="component" value="Unassembled WGS sequence"/>
</dbReference>
<keyword evidence="3" id="KW-1185">Reference proteome</keyword>
<dbReference type="AlphaFoldDB" id="A0AAI8W095"/>
<name>A0AAI8W095_9PEZI</name>
<feature type="compositionally biased region" description="Basic and acidic residues" evidence="1">
    <location>
        <begin position="284"/>
        <end position="293"/>
    </location>
</feature>